<name>A0ABP7JF63_9ACTN</name>
<keyword evidence="2" id="KW-1185">Reference proteome</keyword>
<protein>
    <recommendedName>
        <fullName evidence="3">DUF4352 domain-containing protein</fullName>
    </recommendedName>
</protein>
<organism evidence="1 2">
    <name type="scientific">Sphaerisporangium flaviroseum</name>
    <dbReference type="NCBI Taxonomy" id="509199"/>
    <lineage>
        <taxon>Bacteria</taxon>
        <taxon>Bacillati</taxon>
        <taxon>Actinomycetota</taxon>
        <taxon>Actinomycetes</taxon>
        <taxon>Streptosporangiales</taxon>
        <taxon>Streptosporangiaceae</taxon>
        <taxon>Sphaerisporangium</taxon>
    </lineage>
</organism>
<sequence length="224" mass="23814">MSSSVLPGRRRRRPLLAPAAVLLAATGLGTIAALGGLVEAPPQQPPQRRVGEEIDQDLFRTKIEDAIVHAVSFDGDDPHAPRHTVLDLSLKIYNDAEVSVPLAYLENSLLRIVSREGETLMSPGSAPGAGGTWLYDTTVPGEGAPSRLLPPKRTSAVTVRLRKRSASGDEPGAGKYPDLVGVDVGVYENHEDFLTGRHRAALVQDDTGAPVVVARVTVPVRKAV</sequence>
<reference evidence="2" key="1">
    <citation type="journal article" date="2019" name="Int. J. Syst. Evol. Microbiol.">
        <title>The Global Catalogue of Microorganisms (GCM) 10K type strain sequencing project: providing services to taxonomists for standard genome sequencing and annotation.</title>
        <authorList>
            <consortium name="The Broad Institute Genomics Platform"/>
            <consortium name="The Broad Institute Genome Sequencing Center for Infectious Disease"/>
            <person name="Wu L."/>
            <person name="Ma J."/>
        </authorList>
    </citation>
    <scope>NUCLEOTIDE SEQUENCE [LARGE SCALE GENOMIC DNA]</scope>
    <source>
        <strain evidence="2">JCM 16908</strain>
    </source>
</reference>
<dbReference type="Proteomes" id="UP001500888">
    <property type="component" value="Unassembled WGS sequence"/>
</dbReference>
<evidence type="ECO:0000313" key="1">
    <source>
        <dbReference type="EMBL" id="GAA3843018.1"/>
    </source>
</evidence>
<proteinExistence type="predicted"/>
<accession>A0ABP7JF63</accession>
<evidence type="ECO:0000313" key="2">
    <source>
        <dbReference type="Proteomes" id="UP001500888"/>
    </source>
</evidence>
<evidence type="ECO:0008006" key="3">
    <source>
        <dbReference type="Google" id="ProtNLM"/>
    </source>
</evidence>
<gene>
    <name evidence="1" type="ORF">GCM10022226_77390</name>
</gene>
<comment type="caution">
    <text evidence="1">The sequence shown here is derived from an EMBL/GenBank/DDBJ whole genome shotgun (WGS) entry which is preliminary data.</text>
</comment>
<dbReference type="RefSeq" id="WP_344952523.1">
    <property type="nucleotide sequence ID" value="NZ_BAAAZR010000052.1"/>
</dbReference>
<dbReference type="EMBL" id="BAAAZR010000052">
    <property type="protein sequence ID" value="GAA3843018.1"/>
    <property type="molecule type" value="Genomic_DNA"/>
</dbReference>